<dbReference type="Proteomes" id="UP000614714">
    <property type="component" value="Unassembled WGS sequence"/>
</dbReference>
<protein>
    <submittedName>
        <fullName evidence="3">Chalcone isomerase family protein</fullName>
    </submittedName>
</protein>
<dbReference type="InterPro" id="IPR016087">
    <property type="entry name" value="Chalcone_isomerase"/>
</dbReference>
<dbReference type="RefSeq" id="WP_199390337.1">
    <property type="nucleotide sequence ID" value="NZ_JAEMHL010000009.1"/>
</dbReference>
<proteinExistence type="predicted"/>
<dbReference type="Pfam" id="PF16036">
    <property type="entry name" value="Chalcone_3"/>
    <property type="match status" value="1"/>
</dbReference>
<sequence>MRVLLVLILVGFLAGTAPAKEIEGVKVEPQVAVNSETLKLNGSGIRKKFLFKIYVGSLYSTRRLTSGPEALSDTGDKLIRMDFVYPKVEKEKIVEAFQQGIHNNTPELAETAEVKKVLSFFTDDFKRGDQVNIFLGGDGTVVAKHNGKLLGTIISRPLANAILAIYLGDHPADANLKKGMLGK</sequence>
<feature type="signal peptide" evidence="1">
    <location>
        <begin position="1"/>
        <end position="19"/>
    </location>
</feature>
<evidence type="ECO:0000313" key="4">
    <source>
        <dbReference type="Proteomes" id="UP000614714"/>
    </source>
</evidence>
<name>A0ABS0YHR6_9BACT</name>
<keyword evidence="4" id="KW-1185">Reference proteome</keyword>
<feature type="domain" description="Chalcone isomerase" evidence="2">
    <location>
        <begin position="19"/>
        <end position="182"/>
    </location>
</feature>
<keyword evidence="3" id="KW-0413">Isomerase</keyword>
<dbReference type="InterPro" id="IPR036298">
    <property type="entry name" value="Chalcone_isomerase_sf"/>
</dbReference>
<comment type="caution">
    <text evidence="3">The sequence shown here is derived from an EMBL/GenBank/DDBJ whole genome shotgun (WGS) entry which is preliminary data.</text>
</comment>
<keyword evidence="1" id="KW-0732">Signal</keyword>
<evidence type="ECO:0000259" key="2">
    <source>
        <dbReference type="Pfam" id="PF16036"/>
    </source>
</evidence>
<dbReference type="GO" id="GO:0016853">
    <property type="term" value="F:isomerase activity"/>
    <property type="evidence" value="ECO:0007669"/>
    <property type="project" value="UniProtKB-KW"/>
</dbReference>
<dbReference type="EMBL" id="JAEMHL010000009">
    <property type="protein sequence ID" value="MBJ6751873.1"/>
    <property type="molecule type" value="Genomic_DNA"/>
</dbReference>
<feature type="chain" id="PRO_5046542581" evidence="1">
    <location>
        <begin position="20"/>
        <end position="183"/>
    </location>
</feature>
<reference evidence="3 4" key="1">
    <citation type="submission" date="2020-12" db="EMBL/GenBank/DDBJ databases">
        <title>Geomonas sp. Red421, isolated from paddy soil.</title>
        <authorList>
            <person name="Xu Z."/>
            <person name="Zhang Z."/>
            <person name="Masuda Y."/>
            <person name="Itoh H."/>
            <person name="Senoo K."/>
        </authorList>
    </citation>
    <scope>NUCLEOTIDE SEQUENCE [LARGE SCALE GENOMIC DNA]</scope>
    <source>
        <strain evidence="3 4">Red421</strain>
    </source>
</reference>
<accession>A0ABS0YHR6</accession>
<evidence type="ECO:0000256" key="1">
    <source>
        <dbReference type="SAM" id="SignalP"/>
    </source>
</evidence>
<dbReference type="InterPro" id="IPR016088">
    <property type="entry name" value="Chalcone_isomerase_3-sand"/>
</dbReference>
<dbReference type="Gene3D" id="3.50.70.10">
    <property type="match status" value="1"/>
</dbReference>
<dbReference type="SUPFAM" id="SSF54626">
    <property type="entry name" value="Chalcone isomerase"/>
    <property type="match status" value="1"/>
</dbReference>
<organism evidence="3 4">
    <name type="scientific">Geomonas anaerohicana</name>
    <dbReference type="NCBI Taxonomy" id="2798583"/>
    <lineage>
        <taxon>Bacteria</taxon>
        <taxon>Pseudomonadati</taxon>
        <taxon>Thermodesulfobacteriota</taxon>
        <taxon>Desulfuromonadia</taxon>
        <taxon>Geobacterales</taxon>
        <taxon>Geobacteraceae</taxon>
        <taxon>Geomonas</taxon>
    </lineage>
</organism>
<gene>
    <name evidence="3" type="ORF">JFN91_16770</name>
</gene>
<evidence type="ECO:0000313" key="3">
    <source>
        <dbReference type="EMBL" id="MBJ6751873.1"/>
    </source>
</evidence>